<name>A0A326U5U3_THEHA</name>
<sequence length="91" mass="10690">MYDPDHFEEEEEALFASTDFTKPQPPKGLRLVPTFLVSDFIAWLDTTYPEIKSIHDLNEYNIEQLIAAYEYAINANTDYTGEEWLRSLQRL</sequence>
<keyword evidence="2" id="KW-1185">Reference proteome</keyword>
<protein>
    <submittedName>
        <fullName evidence="1">Uncharacterized protein</fullName>
    </submittedName>
</protein>
<reference evidence="1 2" key="1">
    <citation type="submission" date="2018-06" db="EMBL/GenBank/DDBJ databases">
        <title>Genomic Encyclopedia of Archaeal and Bacterial Type Strains, Phase II (KMG-II): from individual species to whole genera.</title>
        <authorList>
            <person name="Goeker M."/>
        </authorList>
    </citation>
    <scope>NUCLEOTIDE SEQUENCE [LARGE SCALE GENOMIC DNA]</scope>
    <source>
        <strain evidence="1 2">ATCC BAA-1881</strain>
    </source>
</reference>
<dbReference type="OrthoDB" id="9986753at2"/>
<comment type="caution">
    <text evidence="1">The sequence shown here is derived from an EMBL/GenBank/DDBJ whole genome shotgun (WGS) entry which is preliminary data.</text>
</comment>
<evidence type="ECO:0000313" key="2">
    <source>
        <dbReference type="Proteomes" id="UP000248806"/>
    </source>
</evidence>
<evidence type="ECO:0000313" key="1">
    <source>
        <dbReference type="EMBL" id="PZW28064.1"/>
    </source>
</evidence>
<proteinExistence type="predicted"/>
<dbReference type="Proteomes" id="UP000248806">
    <property type="component" value="Unassembled WGS sequence"/>
</dbReference>
<dbReference type="EMBL" id="QKUF01000011">
    <property type="protein sequence ID" value="PZW28064.1"/>
    <property type="molecule type" value="Genomic_DNA"/>
</dbReference>
<dbReference type="AlphaFoldDB" id="A0A326U5U3"/>
<gene>
    <name evidence="1" type="ORF">EI42_03442</name>
</gene>
<organism evidence="1 2">
    <name type="scientific">Thermosporothrix hazakensis</name>
    <dbReference type="NCBI Taxonomy" id="644383"/>
    <lineage>
        <taxon>Bacteria</taxon>
        <taxon>Bacillati</taxon>
        <taxon>Chloroflexota</taxon>
        <taxon>Ktedonobacteria</taxon>
        <taxon>Ktedonobacterales</taxon>
        <taxon>Thermosporotrichaceae</taxon>
        <taxon>Thermosporothrix</taxon>
    </lineage>
</organism>
<dbReference type="RefSeq" id="WP_111323805.1">
    <property type="nucleotide sequence ID" value="NZ_BIFX01000003.1"/>
</dbReference>
<accession>A0A326U5U3</accession>